<evidence type="ECO:0000313" key="3">
    <source>
        <dbReference type="Proteomes" id="UP000009131"/>
    </source>
</evidence>
<dbReference type="AlphaFoldDB" id="G7DSV3"/>
<dbReference type="InParanoid" id="G7DSV3"/>
<reference evidence="2 3" key="2">
    <citation type="journal article" date="2012" name="Open Biol.">
        <title>Characteristics of nucleosomes and linker DNA regions on the genome of the basidiomycete Mixia osmundae revealed by mono- and dinucleosome mapping.</title>
        <authorList>
            <person name="Nishida H."/>
            <person name="Kondo S."/>
            <person name="Matsumoto T."/>
            <person name="Suzuki Y."/>
            <person name="Yoshikawa H."/>
            <person name="Taylor T.D."/>
            <person name="Sugiyama J."/>
        </authorList>
    </citation>
    <scope>NUCLEOTIDE SEQUENCE [LARGE SCALE GENOMIC DNA]</scope>
    <source>
        <strain evidence="3">CBS 9802 / IAM 14324 / JCM 22182 / KY 12970</strain>
    </source>
</reference>
<dbReference type="RefSeq" id="XP_014565688.1">
    <property type="nucleotide sequence ID" value="XM_014710202.1"/>
</dbReference>
<feature type="compositionally biased region" description="Low complexity" evidence="1">
    <location>
        <begin position="63"/>
        <end position="77"/>
    </location>
</feature>
<feature type="region of interest" description="Disordered" evidence="1">
    <location>
        <begin position="178"/>
        <end position="252"/>
    </location>
</feature>
<feature type="compositionally biased region" description="Polar residues" evidence="1">
    <location>
        <begin position="42"/>
        <end position="55"/>
    </location>
</feature>
<proteinExistence type="predicted"/>
<dbReference type="HOGENOM" id="CLU_544098_0_0_1"/>
<feature type="compositionally biased region" description="Basic residues" evidence="1">
    <location>
        <begin position="1"/>
        <end position="10"/>
    </location>
</feature>
<gene>
    <name evidence="2" type="primary">Mo00308</name>
    <name evidence="2" type="ORF">E5Q_00308</name>
</gene>
<organism evidence="2 3">
    <name type="scientific">Mixia osmundae (strain CBS 9802 / IAM 14324 / JCM 22182 / KY 12970)</name>
    <dbReference type="NCBI Taxonomy" id="764103"/>
    <lineage>
        <taxon>Eukaryota</taxon>
        <taxon>Fungi</taxon>
        <taxon>Dikarya</taxon>
        <taxon>Basidiomycota</taxon>
        <taxon>Pucciniomycotina</taxon>
        <taxon>Mixiomycetes</taxon>
        <taxon>Mixiales</taxon>
        <taxon>Mixiaceae</taxon>
        <taxon>Mixia</taxon>
    </lineage>
</organism>
<feature type="compositionally biased region" description="Polar residues" evidence="1">
    <location>
        <begin position="87"/>
        <end position="97"/>
    </location>
</feature>
<keyword evidence="3" id="KW-1185">Reference proteome</keyword>
<comment type="caution">
    <text evidence="2">The sequence shown here is derived from an EMBL/GenBank/DDBJ whole genome shotgun (WGS) entry which is preliminary data.</text>
</comment>
<feature type="compositionally biased region" description="Acidic residues" evidence="1">
    <location>
        <begin position="192"/>
        <end position="202"/>
    </location>
</feature>
<evidence type="ECO:0000313" key="2">
    <source>
        <dbReference type="EMBL" id="GAA93663.1"/>
    </source>
</evidence>
<feature type="compositionally biased region" description="Low complexity" evidence="1">
    <location>
        <begin position="203"/>
        <end position="213"/>
    </location>
</feature>
<protein>
    <submittedName>
        <fullName evidence="2">Uncharacterized protein</fullName>
    </submittedName>
</protein>
<evidence type="ECO:0000256" key="1">
    <source>
        <dbReference type="SAM" id="MobiDB-lite"/>
    </source>
</evidence>
<accession>G7DSV3</accession>
<name>G7DSV3_MIXOS</name>
<reference evidence="2 3" key="1">
    <citation type="journal article" date="2011" name="J. Gen. Appl. Microbiol.">
        <title>Draft genome sequencing of the enigmatic basidiomycete Mixia osmundae.</title>
        <authorList>
            <person name="Nishida H."/>
            <person name="Nagatsuka Y."/>
            <person name="Sugiyama J."/>
        </authorList>
    </citation>
    <scope>NUCLEOTIDE SEQUENCE [LARGE SCALE GENOMIC DNA]</scope>
    <source>
        <strain evidence="3">CBS 9802 / IAM 14324 / JCM 22182 / KY 12970</strain>
    </source>
</reference>
<sequence length="501" mass="53682">MAAARTAKRVASKDRPALFKVKTRTGIEAKGRRSSRLALQHAGQSASGTSPVKQSQKSDGKPLDTSSSLAASSDPASVFSRAAHAQSEMTAPTSSMSPVKLSKTAQPAKRHNATVHESPSKHANARHALAASYVFRGKPTPMGDGRVFRAPRSLEKLSVPSASAKSLKRNYLKLPSSEPALYDSSESNSVEPDSEPPDDTSDYDVGSGSSESSAELEEPMDVVIKAEQSQAPPVDVTRTVPGPERPIAGGTASGWETICGHDSLAVSWTSPELSTVVVPTLDKASVIALAKQERVCLPCVYLQMLFDLISLNGFRKMKPVLTCLTPLFELVKTPADLTGFQATVDAVRRLFNDDGISNRSFDNLESEATAKLCEVLRLNAGQNHLPPIRSLQALALHIMAAVRTMENGPQDDARQPESLVVNGMSSLIELVRMLEDSPADCAAGTANDEAWQQTEDILLREAVTPKLLVYIGLERLVALGVKLGHAARLLLFCQSHPDHIA</sequence>
<feature type="region of interest" description="Disordered" evidence="1">
    <location>
        <begin position="1"/>
        <end position="124"/>
    </location>
</feature>
<dbReference type="EMBL" id="BABT02000013">
    <property type="protein sequence ID" value="GAA93663.1"/>
    <property type="molecule type" value="Genomic_DNA"/>
</dbReference>
<dbReference type="Proteomes" id="UP000009131">
    <property type="component" value="Unassembled WGS sequence"/>
</dbReference>